<organism evidence="12 13">
    <name type="scientific">Gryllus longicercus</name>
    <dbReference type="NCBI Taxonomy" id="2509291"/>
    <lineage>
        <taxon>Eukaryota</taxon>
        <taxon>Metazoa</taxon>
        <taxon>Ecdysozoa</taxon>
        <taxon>Arthropoda</taxon>
        <taxon>Hexapoda</taxon>
        <taxon>Insecta</taxon>
        <taxon>Pterygota</taxon>
        <taxon>Neoptera</taxon>
        <taxon>Polyneoptera</taxon>
        <taxon>Orthoptera</taxon>
        <taxon>Ensifera</taxon>
        <taxon>Gryllidea</taxon>
        <taxon>Grylloidea</taxon>
        <taxon>Gryllidae</taxon>
        <taxon>Gryllinae</taxon>
        <taxon>Gryllus</taxon>
    </lineage>
</organism>
<dbReference type="GO" id="GO:0006493">
    <property type="term" value="P:protein O-linked glycosylation"/>
    <property type="evidence" value="ECO:0007669"/>
    <property type="project" value="TreeGrafter"/>
</dbReference>
<dbReference type="PANTHER" id="PTHR11214:SF379">
    <property type="entry name" value="HEXOSYLTRANSFERASE-RELATED"/>
    <property type="match status" value="1"/>
</dbReference>
<dbReference type="AlphaFoldDB" id="A0AAN9Z918"/>
<keyword evidence="6" id="KW-0735">Signal-anchor</keyword>
<evidence type="ECO:0000256" key="4">
    <source>
        <dbReference type="ARBA" id="ARBA00022679"/>
    </source>
</evidence>
<sequence length="432" mass="48008">MAFRVRKFHSLFLGFIGLCLVAYSSYYSSPGLLFLENTVLGNDRSDALSTKVSSVSITTPKVKNMTVQANNEEIHHVITSTAVAQPIDLVVTPENITTNISAHHSSIQNAVQTPVKSQSPVASASASATVITVAAAAGVPAAASPAVANPATAADAVGKAIPTRKIYEHGFQVPGPMLCPDNGERIQLLIIVTSAPSHREARFAIRYTWGNFRQRKDVSIGFLVGSVSDIHKQELLNVEIDTYNDVIQSKFLDSYNNLTLKTLSLLEWVDTYCSKAKFVLKTDDDMFINVPRLLAFIDKHNNDKRTIFGRLAKKWKPIRNKASKYYVSLDQYKPPIFPDFTTGPAYLITSDIIHDLYVTALNKTYLKLEDVFLTGIVAQEMKVRRIHVSEFLNKRISLNACSIQKGISIHMIKYHEQFDLWKKLLDGKSKCS</sequence>
<dbReference type="GO" id="GO:0000139">
    <property type="term" value="C:Golgi membrane"/>
    <property type="evidence" value="ECO:0007669"/>
    <property type="project" value="UniProtKB-SubCell"/>
</dbReference>
<keyword evidence="13" id="KW-1185">Reference proteome</keyword>
<accession>A0AAN9Z918</accession>
<evidence type="ECO:0000256" key="2">
    <source>
        <dbReference type="ARBA" id="ARBA00008661"/>
    </source>
</evidence>
<dbReference type="EC" id="2.4.1.-" evidence="11"/>
<dbReference type="InterPro" id="IPR002659">
    <property type="entry name" value="Glyco_trans_31"/>
</dbReference>
<comment type="similarity">
    <text evidence="2 11">Belongs to the glycosyltransferase 31 family.</text>
</comment>
<evidence type="ECO:0000256" key="1">
    <source>
        <dbReference type="ARBA" id="ARBA00004323"/>
    </source>
</evidence>
<evidence type="ECO:0000313" key="12">
    <source>
        <dbReference type="EMBL" id="KAK7868726.1"/>
    </source>
</evidence>
<keyword evidence="7" id="KW-1133">Transmembrane helix</keyword>
<dbReference type="Proteomes" id="UP001378592">
    <property type="component" value="Unassembled WGS sequence"/>
</dbReference>
<evidence type="ECO:0000256" key="9">
    <source>
        <dbReference type="ARBA" id="ARBA00023136"/>
    </source>
</evidence>
<evidence type="ECO:0000256" key="5">
    <source>
        <dbReference type="ARBA" id="ARBA00022692"/>
    </source>
</evidence>
<proteinExistence type="inferred from homology"/>
<reference evidence="12 13" key="1">
    <citation type="submission" date="2024-03" db="EMBL/GenBank/DDBJ databases">
        <title>The genome assembly and annotation of the cricket Gryllus longicercus Weissman &amp; Gray.</title>
        <authorList>
            <person name="Szrajer S."/>
            <person name="Gray D."/>
            <person name="Ylla G."/>
        </authorList>
    </citation>
    <scope>NUCLEOTIDE SEQUENCE [LARGE SCALE GENOMIC DNA]</scope>
    <source>
        <strain evidence="12">DAG 2021-001</strain>
        <tissue evidence="12">Whole body minus gut</tissue>
    </source>
</reference>
<keyword evidence="8 11" id="KW-0333">Golgi apparatus</keyword>
<keyword evidence="4" id="KW-0808">Transferase</keyword>
<evidence type="ECO:0000256" key="6">
    <source>
        <dbReference type="ARBA" id="ARBA00022968"/>
    </source>
</evidence>
<protein>
    <recommendedName>
        <fullName evidence="11">Hexosyltransferase</fullName>
        <ecNumber evidence="11">2.4.1.-</ecNumber>
    </recommendedName>
</protein>
<dbReference type="FunFam" id="3.90.550.50:FF:000001">
    <property type="entry name" value="Hexosyltransferase"/>
    <property type="match status" value="1"/>
</dbReference>
<comment type="subcellular location">
    <subcellularLocation>
        <location evidence="1 11">Golgi apparatus membrane</location>
        <topology evidence="1 11">Single-pass type II membrane protein</topology>
    </subcellularLocation>
</comment>
<evidence type="ECO:0000256" key="8">
    <source>
        <dbReference type="ARBA" id="ARBA00023034"/>
    </source>
</evidence>
<keyword evidence="9" id="KW-0472">Membrane</keyword>
<comment type="caution">
    <text evidence="12">The sequence shown here is derived from an EMBL/GenBank/DDBJ whole genome shotgun (WGS) entry which is preliminary data.</text>
</comment>
<keyword evidence="10" id="KW-0325">Glycoprotein</keyword>
<keyword evidence="5" id="KW-0812">Transmembrane</keyword>
<gene>
    <name evidence="12" type="ORF">R5R35_002530</name>
</gene>
<dbReference type="EMBL" id="JAZDUA010000087">
    <property type="protein sequence ID" value="KAK7868726.1"/>
    <property type="molecule type" value="Genomic_DNA"/>
</dbReference>
<dbReference type="Pfam" id="PF01762">
    <property type="entry name" value="Galactosyl_T"/>
    <property type="match status" value="1"/>
</dbReference>
<evidence type="ECO:0000313" key="13">
    <source>
        <dbReference type="Proteomes" id="UP001378592"/>
    </source>
</evidence>
<name>A0AAN9Z918_9ORTH</name>
<evidence type="ECO:0000256" key="7">
    <source>
        <dbReference type="ARBA" id="ARBA00022989"/>
    </source>
</evidence>
<evidence type="ECO:0000256" key="11">
    <source>
        <dbReference type="RuleBase" id="RU363063"/>
    </source>
</evidence>
<evidence type="ECO:0000256" key="3">
    <source>
        <dbReference type="ARBA" id="ARBA00022676"/>
    </source>
</evidence>
<dbReference type="GO" id="GO:0016758">
    <property type="term" value="F:hexosyltransferase activity"/>
    <property type="evidence" value="ECO:0007669"/>
    <property type="project" value="InterPro"/>
</dbReference>
<keyword evidence="3 11" id="KW-0328">Glycosyltransferase</keyword>
<evidence type="ECO:0000256" key="10">
    <source>
        <dbReference type="ARBA" id="ARBA00023180"/>
    </source>
</evidence>
<dbReference type="PANTHER" id="PTHR11214">
    <property type="entry name" value="BETA-1,3-N-ACETYLGLUCOSAMINYLTRANSFERASE"/>
    <property type="match status" value="1"/>
</dbReference>
<dbReference type="Gene3D" id="3.90.550.50">
    <property type="match status" value="1"/>
</dbReference>